<feature type="transmembrane region" description="Helical" evidence="1">
    <location>
        <begin position="244"/>
        <end position="267"/>
    </location>
</feature>
<dbReference type="AlphaFoldDB" id="A0A5Q6PFN4"/>
<evidence type="ECO:0000313" key="2">
    <source>
        <dbReference type="EMBL" id="KAA1253663.1"/>
    </source>
</evidence>
<comment type="caution">
    <text evidence="2">The sequence shown here is derived from an EMBL/GenBank/DDBJ whole genome shotgun (WGS) entry which is preliminary data.</text>
</comment>
<keyword evidence="1" id="KW-1133">Transmembrane helix</keyword>
<protein>
    <submittedName>
        <fullName evidence="2">Uncharacterized protein</fullName>
    </submittedName>
</protein>
<keyword evidence="1" id="KW-0472">Membrane</keyword>
<sequence>MVCVEQKGNKIIDIQQTLAKDYTRETSIELLFPKNFEIDDDSRFVNGFDSFITQSRRFHKGNSISTMLLYVKQLEKKDLPFEKFSISISLFAFLFNGQLKSSSINETEEDSLENFDNSIDSLKTLLNSFRDFPIEDETKFEKFRSVDFVLSFKFEQFLLKNLLTLQSIKDSQDLRAKVNNLCLEEQKHRKDKMYHEKVGSMDLKTEDVDKITRLTNKMEMQERITELPLKLNTTTTNVGTKEKYLAIALSTGIIMILFGFIMLQLRLMGFDTGLQFVLGFAFLYVIRDVFKESIKSRIYKKIMEHKPRQKAILHYPGQSKHIGYSQTWWSEGLYRSDKKQRGDNSITIKERTTLKDFDYHGFKKIKTDLQIDLAEIMKTIPSDGREIYLYTANDKPSKTRVPRRIRVELKIQEKKTYKGHEETVTSRFRILIDRNKIIRIEPINY</sequence>
<feature type="transmembrane region" description="Helical" evidence="1">
    <location>
        <begin position="273"/>
        <end position="290"/>
    </location>
</feature>
<proteinExistence type="predicted"/>
<keyword evidence="1" id="KW-0812">Transmembrane</keyword>
<gene>
    <name evidence="2" type="ORF">F0M16_16435</name>
</gene>
<name>A0A5Q6PFN4_VIBCL</name>
<organism evidence="2 3">
    <name type="scientific">Vibrio cholerae</name>
    <dbReference type="NCBI Taxonomy" id="666"/>
    <lineage>
        <taxon>Bacteria</taxon>
        <taxon>Pseudomonadati</taxon>
        <taxon>Pseudomonadota</taxon>
        <taxon>Gammaproteobacteria</taxon>
        <taxon>Vibrionales</taxon>
        <taxon>Vibrionaceae</taxon>
        <taxon>Vibrio</taxon>
    </lineage>
</organism>
<accession>A0A5Q6PFN4</accession>
<evidence type="ECO:0000313" key="3">
    <source>
        <dbReference type="Proteomes" id="UP000323225"/>
    </source>
</evidence>
<evidence type="ECO:0000256" key="1">
    <source>
        <dbReference type="SAM" id="Phobius"/>
    </source>
</evidence>
<dbReference type="EMBL" id="VUAA01000019">
    <property type="protein sequence ID" value="KAA1253663.1"/>
    <property type="molecule type" value="Genomic_DNA"/>
</dbReference>
<reference evidence="2 3" key="1">
    <citation type="submission" date="2019-09" db="EMBL/GenBank/DDBJ databases">
        <authorList>
            <person name="Kritzky A."/>
            <person name="Schelkanova E.Y."/>
            <person name="Alkhova Z.V."/>
            <person name="Smirnova N.I."/>
        </authorList>
    </citation>
    <scope>NUCLEOTIDE SEQUENCE [LARGE SCALE GENOMIC DNA]</scope>
    <source>
        <strain evidence="2 3">M1526</strain>
    </source>
</reference>
<dbReference type="Proteomes" id="UP000323225">
    <property type="component" value="Unassembled WGS sequence"/>
</dbReference>